<dbReference type="EMBL" id="JARGYC010000008">
    <property type="protein sequence ID" value="MDF0599999.1"/>
    <property type="molecule type" value="Genomic_DNA"/>
</dbReference>
<accession>A0AAE3NQV9</accession>
<keyword evidence="2" id="KW-1185">Reference proteome</keyword>
<dbReference type="GO" id="GO:0030246">
    <property type="term" value="F:carbohydrate binding"/>
    <property type="evidence" value="ECO:0007669"/>
    <property type="project" value="InterPro"/>
</dbReference>
<organism evidence="1 2">
    <name type="scientific">Psychromarinibacter sediminicola</name>
    <dbReference type="NCBI Taxonomy" id="3033385"/>
    <lineage>
        <taxon>Bacteria</taxon>
        <taxon>Pseudomonadati</taxon>
        <taxon>Pseudomonadota</taxon>
        <taxon>Alphaproteobacteria</taxon>
        <taxon>Rhodobacterales</taxon>
        <taxon>Paracoccaceae</taxon>
        <taxon>Psychromarinibacter</taxon>
    </lineage>
</organism>
<dbReference type="InterPro" id="IPR027839">
    <property type="entry name" value="DUF4432"/>
</dbReference>
<sequence length="311" mass="33540">MVRLFGEDWTRQDLERALPDPGALFGIEHLQVADGPARGQRVMRIEAGAGLRVELLPDRLCDIGAVWCDGVPYFWTGPNGAQTRLTSGTNGTLYGLLQTCGFDHIRAAETVDGTAYLQHGGMMQTPARILSAAARWSGDTCVFRIEAEARQFALGTGTLRLRREVEIPLGAREIRIADALDVIGQPVPVMAMYHVNLGLPLARGTSRLHLNGADLTESALGTDAITTRPSRPASQVTLGTPGGPTFRIDYDGGAFPVLQTLRNMSPGTGLICIEPATHERRRRADLIESGALVPSPPGTTHRFGAVLRFEP</sequence>
<comment type="caution">
    <text evidence="1">The sequence shown here is derived from an EMBL/GenBank/DDBJ whole genome shotgun (WGS) entry which is preliminary data.</text>
</comment>
<reference evidence="1" key="1">
    <citation type="submission" date="2023-03" db="EMBL/GenBank/DDBJ databases">
        <title>Multiphase analysis and comparison of six strains from genera Psychromarinibacter, Lutimaribacter, and Maritimibacter, including a novel species: Psychromarinibacter sediminicola sp. nov.</title>
        <authorList>
            <person name="Wang Y.-H."/>
            <person name="Ye M.-Q."/>
            <person name="Du Z.-J."/>
        </authorList>
    </citation>
    <scope>NUCLEOTIDE SEQUENCE</scope>
    <source>
        <strain evidence="1">C21-152</strain>
    </source>
</reference>
<dbReference type="RefSeq" id="WP_275566145.1">
    <property type="nucleotide sequence ID" value="NZ_JARGYC010000008.1"/>
</dbReference>
<protein>
    <submittedName>
        <fullName evidence="1">DUF4432 family protein</fullName>
    </submittedName>
</protein>
<evidence type="ECO:0000313" key="1">
    <source>
        <dbReference type="EMBL" id="MDF0599999.1"/>
    </source>
</evidence>
<dbReference type="AlphaFoldDB" id="A0AAE3NQV9"/>
<gene>
    <name evidence="1" type="ORF">P1J78_04575</name>
</gene>
<evidence type="ECO:0000313" key="2">
    <source>
        <dbReference type="Proteomes" id="UP001220964"/>
    </source>
</evidence>
<dbReference type="Pfam" id="PF14486">
    <property type="entry name" value="DUF4432"/>
    <property type="match status" value="1"/>
</dbReference>
<dbReference type="Gene3D" id="2.70.98.10">
    <property type="match status" value="1"/>
</dbReference>
<dbReference type="Proteomes" id="UP001220964">
    <property type="component" value="Unassembled WGS sequence"/>
</dbReference>
<proteinExistence type="predicted"/>
<dbReference type="InterPro" id="IPR014718">
    <property type="entry name" value="GH-type_carb-bd"/>
</dbReference>
<name>A0AAE3NQV9_9RHOB</name>